<dbReference type="EMBL" id="PDYF01000059">
    <property type="protein sequence ID" value="PHU33860.1"/>
    <property type="molecule type" value="Genomic_DNA"/>
</dbReference>
<dbReference type="AlphaFoldDB" id="A0A2G3DSJ6"/>
<accession>A0A2G3DSJ6</accession>
<comment type="caution">
    <text evidence="1">The sequence shown here is derived from an EMBL/GenBank/DDBJ whole genome shotgun (WGS) entry which is preliminary data.</text>
</comment>
<gene>
    <name evidence="1" type="ORF">CSX01_13080</name>
</gene>
<proteinExistence type="predicted"/>
<name>A0A2G3DSJ6_9FIRM</name>
<reference evidence="1 2" key="1">
    <citation type="submission" date="2017-10" db="EMBL/GenBank/DDBJ databases">
        <title>Resolving the taxonomy of Roseburia spp., Eubacterium rectale and Agathobacter spp. through phylogenomic analysis.</title>
        <authorList>
            <person name="Sheridan P.O."/>
            <person name="Walker A.W."/>
            <person name="Duncan S.H."/>
            <person name="Scott K.P."/>
            <person name="Toole P.W.O."/>
            <person name="Luis P."/>
            <person name="Flint H.J."/>
        </authorList>
    </citation>
    <scope>NUCLEOTIDE SEQUENCE [LARGE SCALE GENOMIC DNA]</scope>
    <source>
        <strain evidence="1 2">JK626</strain>
    </source>
</reference>
<dbReference type="Proteomes" id="UP000225889">
    <property type="component" value="Unassembled WGS sequence"/>
</dbReference>
<protein>
    <submittedName>
        <fullName evidence="1">Uncharacterized protein</fullName>
    </submittedName>
</protein>
<organism evidence="1 2">
    <name type="scientific">Pseudobutyrivibrio ruminis</name>
    <dbReference type="NCBI Taxonomy" id="46206"/>
    <lineage>
        <taxon>Bacteria</taxon>
        <taxon>Bacillati</taxon>
        <taxon>Bacillota</taxon>
        <taxon>Clostridia</taxon>
        <taxon>Lachnospirales</taxon>
        <taxon>Lachnospiraceae</taxon>
        <taxon>Pseudobutyrivibrio</taxon>
    </lineage>
</organism>
<evidence type="ECO:0000313" key="2">
    <source>
        <dbReference type="Proteomes" id="UP000225889"/>
    </source>
</evidence>
<evidence type="ECO:0000313" key="1">
    <source>
        <dbReference type="EMBL" id="PHU33860.1"/>
    </source>
</evidence>
<sequence>MTLIRHPFSRSYGVILPNSLTMLLPSALGFSPHPPVSVYGTGTINTIAAFLGTDSTYFATLISLRITSLS</sequence>
<reference evidence="1 2" key="2">
    <citation type="submission" date="2017-10" db="EMBL/GenBank/DDBJ databases">
        <authorList>
            <person name="Banno H."/>
            <person name="Chua N.-H."/>
        </authorList>
    </citation>
    <scope>NUCLEOTIDE SEQUENCE [LARGE SCALE GENOMIC DNA]</scope>
    <source>
        <strain evidence="1 2">JK626</strain>
    </source>
</reference>